<evidence type="ECO:0000313" key="3">
    <source>
        <dbReference type="EMBL" id="OSX71851.1"/>
    </source>
</evidence>
<dbReference type="EMBL" id="KV919103">
    <property type="protein sequence ID" value="OSX71851.1"/>
    <property type="molecule type" value="Genomic_DNA"/>
</dbReference>
<name>A0A1X6NTC4_PORUM</name>
<feature type="transmembrane region" description="Helical" evidence="2">
    <location>
        <begin position="252"/>
        <end position="272"/>
    </location>
</feature>
<feature type="transmembrane region" description="Helical" evidence="2">
    <location>
        <begin position="12"/>
        <end position="30"/>
    </location>
</feature>
<keyword evidence="4" id="KW-1185">Reference proteome</keyword>
<keyword evidence="2" id="KW-0812">Transmembrane</keyword>
<accession>A0A1X6NTC4</accession>
<gene>
    <name evidence="3" type="ORF">BU14_0494s0005</name>
</gene>
<keyword evidence="2" id="KW-0472">Membrane</keyword>
<feature type="transmembrane region" description="Helical" evidence="2">
    <location>
        <begin position="45"/>
        <end position="64"/>
    </location>
</feature>
<keyword evidence="2" id="KW-1133">Transmembrane helix</keyword>
<evidence type="ECO:0000256" key="2">
    <source>
        <dbReference type="SAM" id="Phobius"/>
    </source>
</evidence>
<evidence type="ECO:0000313" key="4">
    <source>
        <dbReference type="Proteomes" id="UP000218209"/>
    </source>
</evidence>
<dbReference type="Proteomes" id="UP000218209">
    <property type="component" value="Unassembled WGS sequence"/>
</dbReference>
<proteinExistence type="predicted"/>
<reference evidence="3 4" key="1">
    <citation type="submission" date="2017-03" db="EMBL/GenBank/DDBJ databases">
        <title>WGS assembly of Porphyra umbilicalis.</title>
        <authorList>
            <person name="Brawley S.H."/>
            <person name="Blouin N.A."/>
            <person name="Ficko-Blean E."/>
            <person name="Wheeler G.L."/>
            <person name="Lohr M."/>
            <person name="Goodson H.V."/>
            <person name="Jenkins J.W."/>
            <person name="Blaby-Haas C.E."/>
            <person name="Helliwell K.E."/>
            <person name="Chan C."/>
            <person name="Marriage T."/>
            <person name="Bhattacharya D."/>
            <person name="Klein A.S."/>
            <person name="Badis Y."/>
            <person name="Brodie J."/>
            <person name="Cao Y."/>
            <person name="Collen J."/>
            <person name="Dittami S.M."/>
            <person name="Gachon C.M."/>
            <person name="Green B.R."/>
            <person name="Karpowicz S."/>
            <person name="Kim J.W."/>
            <person name="Kudahl U."/>
            <person name="Lin S."/>
            <person name="Michel G."/>
            <person name="Mittag M."/>
            <person name="Olson B.J."/>
            <person name="Pangilinan J."/>
            <person name="Peng Y."/>
            <person name="Qiu H."/>
            <person name="Shu S."/>
            <person name="Singer J.T."/>
            <person name="Smith A.G."/>
            <person name="Sprecher B.N."/>
            <person name="Wagner V."/>
            <person name="Wang W."/>
            <person name="Wang Z.-Y."/>
            <person name="Yan J."/>
            <person name="Yarish C."/>
            <person name="Zoeuner-Riek S."/>
            <person name="Zhuang Y."/>
            <person name="Zou Y."/>
            <person name="Lindquist E.A."/>
            <person name="Grimwood J."/>
            <person name="Barry K."/>
            <person name="Rokhsar D.S."/>
            <person name="Schmutz J."/>
            <person name="Stiller J.W."/>
            <person name="Grossman A.R."/>
            <person name="Prochnik S.E."/>
        </authorList>
    </citation>
    <scope>NUCLEOTIDE SEQUENCE [LARGE SCALE GENOMIC DNA]</scope>
    <source>
        <strain evidence="3">4086291</strain>
    </source>
</reference>
<protein>
    <submittedName>
        <fullName evidence="3">Uncharacterized protein</fullName>
    </submittedName>
</protein>
<organism evidence="3 4">
    <name type="scientific">Porphyra umbilicalis</name>
    <name type="common">Purple laver</name>
    <name type="synonym">Red alga</name>
    <dbReference type="NCBI Taxonomy" id="2786"/>
    <lineage>
        <taxon>Eukaryota</taxon>
        <taxon>Rhodophyta</taxon>
        <taxon>Bangiophyceae</taxon>
        <taxon>Bangiales</taxon>
        <taxon>Bangiaceae</taxon>
        <taxon>Porphyra</taxon>
    </lineage>
</organism>
<dbReference type="AlphaFoldDB" id="A0A1X6NTC4"/>
<feature type="region of interest" description="Disordered" evidence="1">
    <location>
        <begin position="179"/>
        <end position="218"/>
    </location>
</feature>
<feature type="compositionally biased region" description="Gly residues" evidence="1">
    <location>
        <begin position="488"/>
        <end position="498"/>
    </location>
</feature>
<feature type="region of interest" description="Disordered" evidence="1">
    <location>
        <begin position="465"/>
        <end position="516"/>
    </location>
</feature>
<evidence type="ECO:0000256" key="1">
    <source>
        <dbReference type="SAM" id="MobiDB-lite"/>
    </source>
</evidence>
<sequence>MDARPEPTDGVAAIYSGTLVVFLVLLSAALEPAPYSQVFILTPGIRVFLILGGVGWVLVVWAMATGRASTNTEQIVVLVTFTYGALSEVNKDLQLCNRLEWDYDLLAGVAWGQLISTHREAVLYEQRLEMATATQLAADIRSLYVRLVAAPTVALPSAWCRCVHMFFVLQERMRHEAAAEATAPDTAERASGVASSADPDATPPSEADQPSGAVQQDRVRRQVSFRFIIRAMRDVVGSLNPRSVYFGVLRGSLLLSGLPLLLLFWGSLWLQYCRASAALRYKVQPDFGRHLARRWLRHALLGPPHHFLHSRAWDLWMLASAITEKRAGYLLRHMSCPQGMEFDAWGEDAARKAVGKVTGVEAYRDGRPPRGRAWGISRSVLFFPLRQWRRLFPTNRELFFKFVLAALNVDGGKVGARVCTINDVIDGNEDRLAALFSEAAEAVRERWKELREELVIQGVLVLPRGSDDGGSPSDGVDPEQATAPPQTGNGGMAGGWGGSLPDTWTAFSQGGGALAS</sequence>